<protein>
    <submittedName>
        <fullName evidence="5">HTH-type transcriptional regulator NmtR</fullName>
    </submittedName>
</protein>
<comment type="caution">
    <text evidence="5">The sequence shown here is derived from an EMBL/GenBank/DDBJ whole genome shotgun (WGS) entry which is preliminary data.</text>
</comment>
<dbReference type="Proteomes" id="UP000318053">
    <property type="component" value="Unassembled WGS sequence"/>
</dbReference>
<dbReference type="RefSeq" id="WP_146392095.1">
    <property type="nucleotide sequence ID" value="NZ_SJPK01000007.1"/>
</dbReference>
<dbReference type="AlphaFoldDB" id="A0A5C5XPU6"/>
<organism evidence="5 6">
    <name type="scientific">Allorhodopirellula solitaria</name>
    <dbReference type="NCBI Taxonomy" id="2527987"/>
    <lineage>
        <taxon>Bacteria</taxon>
        <taxon>Pseudomonadati</taxon>
        <taxon>Planctomycetota</taxon>
        <taxon>Planctomycetia</taxon>
        <taxon>Pirellulales</taxon>
        <taxon>Pirellulaceae</taxon>
        <taxon>Allorhodopirellula</taxon>
    </lineage>
</organism>
<dbReference type="Gene3D" id="1.10.10.10">
    <property type="entry name" value="Winged helix-like DNA-binding domain superfamily/Winged helix DNA-binding domain"/>
    <property type="match status" value="1"/>
</dbReference>
<dbReference type="CDD" id="cd00090">
    <property type="entry name" value="HTH_ARSR"/>
    <property type="match status" value="1"/>
</dbReference>
<keyword evidence="1" id="KW-0805">Transcription regulation</keyword>
<reference evidence="5 6" key="1">
    <citation type="submission" date="2019-02" db="EMBL/GenBank/DDBJ databases">
        <title>Deep-cultivation of Planctomycetes and their phenomic and genomic characterization uncovers novel biology.</title>
        <authorList>
            <person name="Wiegand S."/>
            <person name="Jogler M."/>
            <person name="Boedeker C."/>
            <person name="Pinto D."/>
            <person name="Vollmers J."/>
            <person name="Rivas-Marin E."/>
            <person name="Kohn T."/>
            <person name="Peeters S.H."/>
            <person name="Heuer A."/>
            <person name="Rast P."/>
            <person name="Oberbeckmann S."/>
            <person name="Bunk B."/>
            <person name="Jeske O."/>
            <person name="Meyerdierks A."/>
            <person name="Storesund J.E."/>
            <person name="Kallscheuer N."/>
            <person name="Luecker S."/>
            <person name="Lage O.M."/>
            <person name="Pohl T."/>
            <person name="Merkel B.J."/>
            <person name="Hornburger P."/>
            <person name="Mueller R.-W."/>
            <person name="Bruemmer F."/>
            <person name="Labrenz M."/>
            <person name="Spormann A.M."/>
            <person name="Op Den Camp H."/>
            <person name="Overmann J."/>
            <person name="Amann R."/>
            <person name="Jetten M.S.M."/>
            <person name="Mascher T."/>
            <person name="Medema M.H."/>
            <person name="Devos D.P."/>
            <person name="Kaster A.-K."/>
            <person name="Ovreas L."/>
            <person name="Rohde M."/>
            <person name="Galperin M.Y."/>
            <person name="Jogler C."/>
        </authorList>
    </citation>
    <scope>NUCLEOTIDE SEQUENCE [LARGE SCALE GENOMIC DNA]</scope>
    <source>
        <strain evidence="5 6">CA85</strain>
    </source>
</reference>
<dbReference type="GO" id="GO:0003677">
    <property type="term" value="F:DNA binding"/>
    <property type="evidence" value="ECO:0007669"/>
    <property type="project" value="UniProtKB-KW"/>
</dbReference>
<dbReference type="SUPFAM" id="SSF46785">
    <property type="entry name" value="Winged helix' DNA-binding domain"/>
    <property type="match status" value="1"/>
</dbReference>
<keyword evidence="3" id="KW-0804">Transcription</keyword>
<dbReference type="OrthoDB" id="9800150at2"/>
<dbReference type="NCBIfam" id="NF033788">
    <property type="entry name" value="HTH_metalloreg"/>
    <property type="match status" value="1"/>
</dbReference>
<dbReference type="InterPro" id="IPR051011">
    <property type="entry name" value="Metal_resp_trans_reg"/>
</dbReference>
<evidence type="ECO:0000256" key="1">
    <source>
        <dbReference type="ARBA" id="ARBA00023015"/>
    </source>
</evidence>
<dbReference type="Pfam" id="PF12840">
    <property type="entry name" value="HTH_20"/>
    <property type="match status" value="1"/>
</dbReference>
<dbReference type="InterPro" id="IPR011991">
    <property type="entry name" value="ArsR-like_HTH"/>
</dbReference>
<dbReference type="InterPro" id="IPR036390">
    <property type="entry name" value="WH_DNA-bd_sf"/>
</dbReference>
<evidence type="ECO:0000313" key="6">
    <source>
        <dbReference type="Proteomes" id="UP000318053"/>
    </source>
</evidence>
<dbReference type="PROSITE" id="PS50987">
    <property type="entry name" value="HTH_ARSR_2"/>
    <property type="match status" value="1"/>
</dbReference>
<dbReference type="EMBL" id="SJPK01000007">
    <property type="protein sequence ID" value="TWT65246.1"/>
    <property type="molecule type" value="Genomic_DNA"/>
</dbReference>
<proteinExistence type="predicted"/>
<sequence length="109" mass="12049">MDYAADLDEIRCAAYFKALAEPLRLQIVRALQAGPLSVSDLALALDQEMGTVSHHLRVLYHADLVTTQREGKYIYYSLSSDFHKQPSKTTEVGSLDFGCCKLDIGPTGK</sequence>
<evidence type="ECO:0000256" key="3">
    <source>
        <dbReference type="ARBA" id="ARBA00023163"/>
    </source>
</evidence>
<evidence type="ECO:0000259" key="4">
    <source>
        <dbReference type="PROSITE" id="PS50987"/>
    </source>
</evidence>
<accession>A0A5C5XPU6</accession>
<dbReference type="PANTHER" id="PTHR43132:SF6">
    <property type="entry name" value="HTH-TYPE TRANSCRIPTIONAL REPRESSOR CZRA"/>
    <property type="match status" value="1"/>
</dbReference>
<dbReference type="InterPro" id="IPR001845">
    <property type="entry name" value="HTH_ArsR_DNA-bd_dom"/>
</dbReference>
<name>A0A5C5XPU6_9BACT</name>
<keyword evidence="6" id="KW-1185">Reference proteome</keyword>
<dbReference type="PANTHER" id="PTHR43132">
    <property type="entry name" value="ARSENICAL RESISTANCE OPERON REPRESSOR ARSR-RELATED"/>
    <property type="match status" value="1"/>
</dbReference>
<dbReference type="GO" id="GO:0003700">
    <property type="term" value="F:DNA-binding transcription factor activity"/>
    <property type="evidence" value="ECO:0007669"/>
    <property type="project" value="InterPro"/>
</dbReference>
<dbReference type="InterPro" id="IPR036388">
    <property type="entry name" value="WH-like_DNA-bd_sf"/>
</dbReference>
<gene>
    <name evidence="5" type="primary">nmtR</name>
    <name evidence="5" type="ORF">CA85_31580</name>
</gene>
<feature type="domain" description="HTH arsR-type" evidence="4">
    <location>
        <begin position="4"/>
        <end position="98"/>
    </location>
</feature>
<evidence type="ECO:0000313" key="5">
    <source>
        <dbReference type="EMBL" id="TWT65246.1"/>
    </source>
</evidence>
<keyword evidence="2" id="KW-0238">DNA-binding</keyword>
<evidence type="ECO:0000256" key="2">
    <source>
        <dbReference type="ARBA" id="ARBA00023125"/>
    </source>
</evidence>
<dbReference type="SMART" id="SM00418">
    <property type="entry name" value="HTH_ARSR"/>
    <property type="match status" value="1"/>
</dbReference>
<dbReference type="PRINTS" id="PR00778">
    <property type="entry name" value="HTHARSR"/>
</dbReference>